<name>A0A193QKK8_SODGM</name>
<evidence type="ECO:0000313" key="2">
    <source>
        <dbReference type="Proteomes" id="UP000245838"/>
    </source>
</evidence>
<dbReference type="Proteomes" id="UP000245838">
    <property type="component" value="Chromosome sggmmb4_Chromosome"/>
</dbReference>
<protein>
    <submittedName>
        <fullName evidence="1">Uncharacterized protein</fullName>
    </submittedName>
</protein>
<dbReference type="EMBL" id="LN854557">
    <property type="protein sequence ID" value="CRL45460.1"/>
    <property type="molecule type" value="Genomic_DNA"/>
</dbReference>
<proteinExistence type="predicted"/>
<evidence type="ECO:0000313" key="1">
    <source>
        <dbReference type="EMBL" id="CRL45460.1"/>
    </source>
</evidence>
<dbReference type="AlphaFoldDB" id="A0A193QKK8"/>
<reference evidence="1 2" key="1">
    <citation type="submission" date="2015-05" db="EMBL/GenBank/DDBJ databases">
        <authorList>
            <person name="Goodhead I."/>
        </authorList>
    </citation>
    <scope>NUCLEOTIDE SEQUENCE [LARGE SCALE GENOMIC DNA]</scope>
    <source>
        <strain evidence="2">morsitans</strain>
    </source>
</reference>
<accession>A0A193QKK8</accession>
<organism evidence="1 2">
    <name type="scientific">Sodalis glossinidius (strain morsitans)</name>
    <dbReference type="NCBI Taxonomy" id="343509"/>
    <lineage>
        <taxon>Bacteria</taxon>
        <taxon>Pseudomonadati</taxon>
        <taxon>Pseudomonadota</taxon>
        <taxon>Gammaproteobacteria</taxon>
        <taxon>Enterobacterales</taxon>
        <taxon>Bruguierivoracaceae</taxon>
        <taxon>Sodalis</taxon>
    </lineage>
</organism>
<gene>
    <name evidence="1" type="ORF">SGGMMB4_03195</name>
</gene>
<sequence length="53" mass="5406">MGDPQPPGVGPVQLRTQRPLIEGGVAVAYPPIAGDGGFGLAIAMYYLGELPTP</sequence>